<reference evidence="1" key="1">
    <citation type="submission" date="2019-11" db="UniProtKB">
        <authorList>
            <consortium name="WormBaseParasite"/>
        </authorList>
    </citation>
    <scope>IDENTIFICATION</scope>
</reference>
<protein>
    <submittedName>
        <fullName evidence="1">Uncharacterized protein</fullName>
    </submittedName>
</protein>
<proteinExistence type="predicted"/>
<sequence>MKYHFSDASVSGWLHTSLASNWLY</sequence>
<name>A0A5K3G150_MESCO</name>
<accession>A0A5K3G150</accession>
<evidence type="ECO:0000313" key="1">
    <source>
        <dbReference type="WBParaSite" id="MCU_014371-RA"/>
    </source>
</evidence>
<dbReference type="WBParaSite" id="MCU_014371-RA">
    <property type="protein sequence ID" value="MCU_014371-RA"/>
    <property type="gene ID" value="MCU_014371"/>
</dbReference>
<organism evidence="1">
    <name type="scientific">Mesocestoides corti</name>
    <name type="common">Flatworm</name>
    <dbReference type="NCBI Taxonomy" id="53468"/>
    <lineage>
        <taxon>Eukaryota</taxon>
        <taxon>Metazoa</taxon>
        <taxon>Spiralia</taxon>
        <taxon>Lophotrochozoa</taxon>
        <taxon>Platyhelminthes</taxon>
        <taxon>Cestoda</taxon>
        <taxon>Eucestoda</taxon>
        <taxon>Cyclophyllidea</taxon>
        <taxon>Mesocestoididae</taxon>
        <taxon>Mesocestoides</taxon>
    </lineage>
</organism>
<dbReference type="AlphaFoldDB" id="A0A5K3G150"/>